<dbReference type="Proteomes" id="UP001500936">
    <property type="component" value="Unassembled WGS sequence"/>
</dbReference>
<evidence type="ECO:0000313" key="2">
    <source>
        <dbReference type="Proteomes" id="UP001500936"/>
    </source>
</evidence>
<evidence type="ECO:0000313" key="1">
    <source>
        <dbReference type="EMBL" id="GAA4406810.1"/>
    </source>
</evidence>
<protein>
    <submittedName>
        <fullName evidence="1">Uncharacterized protein</fullName>
    </submittedName>
</protein>
<proteinExistence type="predicted"/>
<sequence>MAGPEAWGYDVFLSSRPATDYARQKPEQAVIDQLKKSGFNWSRSGGCWQRKITADAKWNATQITGVAFN</sequence>
<accession>A0ABP8KI37</accession>
<name>A0ABP8KI37_9BACT</name>
<organism evidence="1 2">
    <name type="scientific">Nibrella viscosa</name>
    <dbReference type="NCBI Taxonomy" id="1084524"/>
    <lineage>
        <taxon>Bacteria</taxon>
        <taxon>Pseudomonadati</taxon>
        <taxon>Bacteroidota</taxon>
        <taxon>Cytophagia</taxon>
        <taxon>Cytophagales</taxon>
        <taxon>Spirosomataceae</taxon>
        <taxon>Nibrella</taxon>
    </lineage>
</organism>
<gene>
    <name evidence="1" type="ORF">GCM10023187_26710</name>
</gene>
<comment type="caution">
    <text evidence="1">The sequence shown here is derived from an EMBL/GenBank/DDBJ whole genome shotgun (WGS) entry which is preliminary data.</text>
</comment>
<reference evidence="2" key="1">
    <citation type="journal article" date="2019" name="Int. J. Syst. Evol. Microbiol.">
        <title>The Global Catalogue of Microorganisms (GCM) 10K type strain sequencing project: providing services to taxonomists for standard genome sequencing and annotation.</title>
        <authorList>
            <consortium name="The Broad Institute Genomics Platform"/>
            <consortium name="The Broad Institute Genome Sequencing Center for Infectious Disease"/>
            <person name="Wu L."/>
            <person name="Ma J."/>
        </authorList>
    </citation>
    <scope>NUCLEOTIDE SEQUENCE [LARGE SCALE GENOMIC DNA]</scope>
    <source>
        <strain evidence="2">JCM 17925</strain>
    </source>
</reference>
<keyword evidence="2" id="KW-1185">Reference proteome</keyword>
<dbReference type="EMBL" id="BAABHB010000004">
    <property type="protein sequence ID" value="GAA4406810.1"/>
    <property type="molecule type" value="Genomic_DNA"/>
</dbReference>